<gene>
    <name evidence="2" type="ORF">SDC9_23706</name>
</gene>
<dbReference type="InterPro" id="IPR021451">
    <property type="entry name" value="DUF3102"/>
</dbReference>
<dbReference type="Pfam" id="PF11300">
    <property type="entry name" value="DUF3102"/>
    <property type="match status" value="1"/>
</dbReference>
<protein>
    <submittedName>
        <fullName evidence="2">Uncharacterized protein</fullName>
    </submittedName>
</protein>
<evidence type="ECO:0000256" key="1">
    <source>
        <dbReference type="SAM" id="Coils"/>
    </source>
</evidence>
<accession>A0A644UFP8</accession>
<dbReference type="EMBL" id="VSSQ01000110">
    <property type="protein sequence ID" value="MPL77846.1"/>
    <property type="molecule type" value="Genomic_DNA"/>
</dbReference>
<reference evidence="2" key="1">
    <citation type="submission" date="2019-08" db="EMBL/GenBank/DDBJ databases">
        <authorList>
            <person name="Kucharzyk K."/>
            <person name="Murdoch R.W."/>
            <person name="Higgins S."/>
            <person name="Loffler F."/>
        </authorList>
    </citation>
    <scope>NUCLEOTIDE SEQUENCE</scope>
</reference>
<proteinExistence type="predicted"/>
<feature type="coiled-coil region" evidence="1">
    <location>
        <begin position="198"/>
        <end position="274"/>
    </location>
</feature>
<sequence length="349" mass="39816">MAKIGVAKIGVTRLSCAPKLIYRFFNAKGPVRNRYARTYFGQVLPFLPVIGVLLCSYDVKEGKERSGVAMNSAVPERTSLIIAVEINSIKDQTEKLVLHNFIEIGRRLHEAKVLLPHGEWLQWLEESVDFSPNRAAKLMRLYDAYGLPHSSLLDSDAQDQVLSKLSYTQALILLGVPEEERTQLILDLDIENMSTRELKKAVDKQKQIQQEKERAEQENTALRQALDGVKEENTELAKERDSLKQEAVELRKTQQALQENVEKAALQNKKLKENMNYKSYQRVRNDLAAAQTKLFTSQVAFKYEALERAFKELSYELDLLANLDAQVHAGYMSKLNDFLLKAMRGRMQG</sequence>
<dbReference type="AlphaFoldDB" id="A0A644UFP8"/>
<organism evidence="2">
    <name type="scientific">bioreactor metagenome</name>
    <dbReference type="NCBI Taxonomy" id="1076179"/>
    <lineage>
        <taxon>unclassified sequences</taxon>
        <taxon>metagenomes</taxon>
        <taxon>ecological metagenomes</taxon>
    </lineage>
</organism>
<name>A0A644UFP8_9ZZZZ</name>
<comment type="caution">
    <text evidence="2">The sequence shown here is derived from an EMBL/GenBank/DDBJ whole genome shotgun (WGS) entry which is preliminary data.</text>
</comment>
<evidence type="ECO:0000313" key="2">
    <source>
        <dbReference type="EMBL" id="MPL77846.1"/>
    </source>
</evidence>
<keyword evidence="1" id="KW-0175">Coiled coil</keyword>